<comment type="subcellular location">
    <subcellularLocation>
        <location evidence="1">Cell membrane</location>
        <topology evidence="1">Multi-pass membrane protein</topology>
    </subcellularLocation>
</comment>
<feature type="transmembrane region" description="Helical" evidence="7">
    <location>
        <begin position="279"/>
        <end position="301"/>
    </location>
</feature>
<dbReference type="InterPro" id="IPR036259">
    <property type="entry name" value="MFS_trans_sf"/>
</dbReference>
<evidence type="ECO:0000256" key="7">
    <source>
        <dbReference type="SAM" id="Phobius"/>
    </source>
</evidence>
<dbReference type="SUPFAM" id="SSF103473">
    <property type="entry name" value="MFS general substrate transporter"/>
    <property type="match status" value="1"/>
</dbReference>
<proteinExistence type="predicted"/>
<dbReference type="FunFam" id="1.20.1720.10:FF:000004">
    <property type="entry name" value="EmrB/QacA family drug resistance transporter"/>
    <property type="match status" value="1"/>
</dbReference>
<feature type="transmembrane region" description="Helical" evidence="7">
    <location>
        <begin position="88"/>
        <end position="113"/>
    </location>
</feature>
<evidence type="ECO:0000313" key="10">
    <source>
        <dbReference type="Proteomes" id="UP000295678"/>
    </source>
</evidence>
<feature type="transmembrane region" description="Helical" evidence="7">
    <location>
        <begin position="372"/>
        <end position="392"/>
    </location>
</feature>
<feature type="domain" description="Major facilitator superfamily (MFS) profile" evidence="8">
    <location>
        <begin position="22"/>
        <end position="485"/>
    </location>
</feature>
<evidence type="ECO:0000256" key="4">
    <source>
        <dbReference type="ARBA" id="ARBA00022692"/>
    </source>
</evidence>
<evidence type="ECO:0000259" key="8">
    <source>
        <dbReference type="PROSITE" id="PS50850"/>
    </source>
</evidence>
<keyword evidence="4 7" id="KW-0812">Transmembrane</keyword>
<feature type="transmembrane region" description="Helical" evidence="7">
    <location>
        <begin position="207"/>
        <end position="228"/>
    </location>
</feature>
<evidence type="ECO:0000256" key="5">
    <source>
        <dbReference type="ARBA" id="ARBA00022989"/>
    </source>
</evidence>
<dbReference type="EMBL" id="SMAK01000002">
    <property type="protein sequence ID" value="TCT12778.1"/>
    <property type="molecule type" value="Genomic_DNA"/>
</dbReference>
<dbReference type="GO" id="GO:0022857">
    <property type="term" value="F:transmembrane transporter activity"/>
    <property type="evidence" value="ECO:0007669"/>
    <property type="project" value="InterPro"/>
</dbReference>
<dbReference type="PRINTS" id="PR01036">
    <property type="entry name" value="TCRTETB"/>
</dbReference>
<dbReference type="Gene3D" id="1.20.1250.20">
    <property type="entry name" value="MFS general substrate transporter like domains"/>
    <property type="match status" value="1"/>
</dbReference>
<keyword evidence="3" id="KW-1003">Cell membrane</keyword>
<sequence>MTITPGIATGTPRLAIAQVRMVVVGAILTIFLGALDQTIVVTALPSIGRDLGALQNLSWVVTAYFLAAIAVTPLYGKLSDIHGRRPMVLVAIGLFTAGSIACALAPTMGVLIFSRAIQGLGGGALISLAQTIIADVVSPRERGRYQGYIGGVFALASVAGPVLGGFLSEHLHWSFIFWINVPLSALAYAMTSRVLRLLPVRHRSHSLDILGAVLMMTATLSLMLALTWGGTTYSWVSPQILGLLALAAVMAALLAVRLRAADEPFIPLDVLANRVVRSATAVTFFGMGAMIATTVYMPLYFELHLGFDAARSGLGLIPLMAGVVVGATASGRLMSKVIHYKRAPMFGLSLAVLAATAIAVRSGNASALEIEILLGLLGVGIGTHLPVVTVSVQNAVHPGAVGTATSLLNFTRALGSALLVTAVGAIFLAAVGLPNIAGASIELLVAEAARDAADFDVAFRCVLLAVATSLMISLALLLGLEERPLRESVDG</sequence>
<evidence type="ECO:0000256" key="6">
    <source>
        <dbReference type="ARBA" id="ARBA00023136"/>
    </source>
</evidence>
<feature type="transmembrane region" description="Helical" evidence="7">
    <location>
        <begin position="21"/>
        <end position="44"/>
    </location>
</feature>
<dbReference type="AlphaFoldDB" id="A0A4R3MHT0"/>
<feature type="transmembrane region" description="Helical" evidence="7">
    <location>
        <begin position="149"/>
        <end position="167"/>
    </location>
</feature>
<feature type="transmembrane region" description="Helical" evidence="7">
    <location>
        <begin position="119"/>
        <end position="137"/>
    </location>
</feature>
<keyword evidence="6 7" id="KW-0472">Membrane</keyword>
<evidence type="ECO:0000313" key="9">
    <source>
        <dbReference type="EMBL" id="TCT12778.1"/>
    </source>
</evidence>
<accession>A0A4R3MHT0</accession>
<reference evidence="9 10" key="1">
    <citation type="submission" date="2019-03" db="EMBL/GenBank/DDBJ databases">
        <title>Genomic Encyclopedia of Type Strains, Phase IV (KMG-IV): sequencing the most valuable type-strain genomes for metagenomic binning, comparative biology and taxonomic classification.</title>
        <authorList>
            <person name="Goeker M."/>
        </authorList>
    </citation>
    <scope>NUCLEOTIDE SEQUENCE [LARGE SCALE GENOMIC DNA]</scope>
    <source>
        <strain evidence="9 10">DSM 19345</strain>
    </source>
</reference>
<comment type="caution">
    <text evidence="9">The sequence shown here is derived from an EMBL/GenBank/DDBJ whole genome shotgun (WGS) entry which is preliminary data.</text>
</comment>
<organism evidence="9 10">
    <name type="scientific">Tepidamorphus gemmatus</name>
    <dbReference type="NCBI Taxonomy" id="747076"/>
    <lineage>
        <taxon>Bacteria</taxon>
        <taxon>Pseudomonadati</taxon>
        <taxon>Pseudomonadota</taxon>
        <taxon>Alphaproteobacteria</taxon>
        <taxon>Hyphomicrobiales</taxon>
        <taxon>Tepidamorphaceae</taxon>
        <taxon>Tepidamorphus</taxon>
    </lineage>
</organism>
<keyword evidence="2" id="KW-0813">Transport</keyword>
<dbReference type="PANTHER" id="PTHR23501:SF197">
    <property type="entry name" value="COMD"/>
    <property type="match status" value="1"/>
</dbReference>
<dbReference type="CDD" id="cd17502">
    <property type="entry name" value="MFS_Azr1_MDR_like"/>
    <property type="match status" value="1"/>
</dbReference>
<dbReference type="Pfam" id="PF07690">
    <property type="entry name" value="MFS_1"/>
    <property type="match status" value="1"/>
</dbReference>
<evidence type="ECO:0000256" key="3">
    <source>
        <dbReference type="ARBA" id="ARBA00022475"/>
    </source>
</evidence>
<feature type="transmembrane region" description="Helical" evidence="7">
    <location>
        <begin position="240"/>
        <end position="258"/>
    </location>
</feature>
<name>A0A4R3MHT0_9HYPH</name>
<keyword evidence="10" id="KW-1185">Reference proteome</keyword>
<feature type="transmembrane region" description="Helical" evidence="7">
    <location>
        <begin position="343"/>
        <end position="360"/>
    </location>
</feature>
<dbReference type="OrthoDB" id="9812221at2"/>
<dbReference type="InterPro" id="IPR011701">
    <property type="entry name" value="MFS"/>
</dbReference>
<keyword evidence="5 7" id="KW-1133">Transmembrane helix</keyword>
<protein>
    <submittedName>
        <fullName evidence="9">EmrB/QacA subfamily drug resistance transporter</fullName>
    </submittedName>
</protein>
<gene>
    <name evidence="9" type="ORF">EDC22_102465</name>
</gene>
<dbReference type="GO" id="GO:0005886">
    <property type="term" value="C:plasma membrane"/>
    <property type="evidence" value="ECO:0007669"/>
    <property type="project" value="UniProtKB-SubCell"/>
</dbReference>
<feature type="transmembrane region" description="Helical" evidence="7">
    <location>
        <begin position="313"/>
        <end position="331"/>
    </location>
</feature>
<dbReference type="RefSeq" id="WP_132805534.1">
    <property type="nucleotide sequence ID" value="NZ_SMAK01000002.1"/>
</dbReference>
<dbReference type="Proteomes" id="UP000295678">
    <property type="component" value="Unassembled WGS sequence"/>
</dbReference>
<evidence type="ECO:0000256" key="2">
    <source>
        <dbReference type="ARBA" id="ARBA00022448"/>
    </source>
</evidence>
<feature type="transmembrane region" description="Helical" evidence="7">
    <location>
        <begin position="56"/>
        <end position="76"/>
    </location>
</feature>
<dbReference type="InterPro" id="IPR020846">
    <property type="entry name" value="MFS_dom"/>
</dbReference>
<feature type="transmembrane region" description="Helical" evidence="7">
    <location>
        <begin position="413"/>
        <end position="437"/>
    </location>
</feature>
<feature type="transmembrane region" description="Helical" evidence="7">
    <location>
        <begin position="457"/>
        <end position="478"/>
    </location>
</feature>
<feature type="transmembrane region" description="Helical" evidence="7">
    <location>
        <begin position="173"/>
        <end position="195"/>
    </location>
</feature>
<dbReference type="PANTHER" id="PTHR23501">
    <property type="entry name" value="MAJOR FACILITATOR SUPERFAMILY"/>
    <property type="match status" value="1"/>
</dbReference>
<evidence type="ECO:0000256" key="1">
    <source>
        <dbReference type="ARBA" id="ARBA00004651"/>
    </source>
</evidence>
<dbReference type="PROSITE" id="PS50850">
    <property type="entry name" value="MFS"/>
    <property type="match status" value="1"/>
</dbReference>
<dbReference type="Gene3D" id="1.20.1720.10">
    <property type="entry name" value="Multidrug resistance protein D"/>
    <property type="match status" value="1"/>
</dbReference>